<sequence length="342" mass="38346">MNPLPQAQEITSLLDSPTISEAFRTVLALEKFILTDPDQRKLIHARILGYLLLYGPSLYARESVAREVASCEGYDVLLNAGKVYYDYFILAFRKPIGSSSGQTSRSDSWNQSLEETDDIMSRKSIGVPQSHGDAKQNALIRDGFRCVISGNYDWSCAIRSSELKSRVLASTKSVAGTHCVHIFPELDSMNVFGENSFSTSSIWDIMNRFGYSHIHSELNGGNIHRLQNVITMCSDARDKFERLYLWLEATDTPNTYALQARDEMYFLKDYRRTISFTTPDDAKYPLPSSDYLAIHASCAKIAYLSGAGHYIDVMEWELEDLATLEEDGSSAEALDHAITPLA</sequence>
<evidence type="ECO:0000259" key="1">
    <source>
        <dbReference type="Pfam" id="PF13391"/>
    </source>
</evidence>
<reference evidence="2" key="1">
    <citation type="submission" date="2020-11" db="EMBL/GenBank/DDBJ databases">
        <authorList>
            <consortium name="DOE Joint Genome Institute"/>
            <person name="Ahrendt S."/>
            <person name="Riley R."/>
            <person name="Andreopoulos W."/>
            <person name="Labutti K."/>
            <person name="Pangilinan J."/>
            <person name="Ruiz-Duenas F.J."/>
            <person name="Barrasa J.M."/>
            <person name="Sanchez-Garcia M."/>
            <person name="Camarero S."/>
            <person name="Miyauchi S."/>
            <person name="Serrano A."/>
            <person name="Linde D."/>
            <person name="Babiker R."/>
            <person name="Drula E."/>
            <person name="Ayuso-Fernandez I."/>
            <person name="Pacheco R."/>
            <person name="Padilla G."/>
            <person name="Ferreira P."/>
            <person name="Barriuso J."/>
            <person name="Kellner H."/>
            <person name="Castanera R."/>
            <person name="Alfaro M."/>
            <person name="Ramirez L."/>
            <person name="Pisabarro A.G."/>
            <person name="Kuo A."/>
            <person name="Tritt A."/>
            <person name="Lipzen A."/>
            <person name="He G."/>
            <person name="Yan M."/>
            <person name="Ng V."/>
            <person name="Cullen D."/>
            <person name="Martin F."/>
            <person name="Rosso M.-N."/>
            <person name="Henrissat B."/>
            <person name="Hibbett D."/>
            <person name="Martinez A.T."/>
            <person name="Grigoriev I.V."/>
        </authorList>
    </citation>
    <scope>NUCLEOTIDE SEQUENCE</scope>
    <source>
        <strain evidence="2">CIRM-BRFM 674</strain>
    </source>
</reference>
<keyword evidence="3" id="KW-1185">Reference proteome</keyword>
<evidence type="ECO:0000313" key="2">
    <source>
        <dbReference type="EMBL" id="KAF9474040.1"/>
    </source>
</evidence>
<dbReference type="OrthoDB" id="2104739at2759"/>
<dbReference type="EMBL" id="MU155400">
    <property type="protein sequence ID" value="KAF9474040.1"/>
    <property type="molecule type" value="Genomic_DNA"/>
</dbReference>
<protein>
    <recommendedName>
        <fullName evidence="1">HNH nuclease domain-containing protein</fullName>
    </recommendedName>
</protein>
<organism evidence="2 3">
    <name type="scientific">Pholiota conissans</name>
    <dbReference type="NCBI Taxonomy" id="109636"/>
    <lineage>
        <taxon>Eukaryota</taxon>
        <taxon>Fungi</taxon>
        <taxon>Dikarya</taxon>
        <taxon>Basidiomycota</taxon>
        <taxon>Agaricomycotina</taxon>
        <taxon>Agaricomycetes</taxon>
        <taxon>Agaricomycetidae</taxon>
        <taxon>Agaricales</taxon>
        <taxon>Agaricineae</taxon>
        <taxon>Strophariaceae</taxon>
        <taxon>Pholiota</taxon>
    </lineage>
</organism>
<dbReference type="Pfam" id="PF13391">
    <property type="entry name" value="HNH_2"/>
    <property type="match status" value="1"/>
</dbReference>
<name>A0A9P6CUN5_9AGAR</name>
<feature type="non-terminal residue" evidence="2">
    <location>
        <position position="1"/>
    </location>
</feature>
<dbReference type="AlphaFoldDB" id="A0A9P6CUN5"/>
<gene>
    <name evidence="2" type="ORF">BDN70DRAFT_866764</name>
</gene>
<comment type="caution">
    <text evidence="2">The sequence shown here is derived from an EMBL/GenBank/DDBJ whole genome shotgun (WGS) entry which is preliminary data.</text>
</comment>
<feature type="domain" description="HNH nuclease" evidence="1">
    <location>
        <begin position="146"/>
        <end position="243"/>
    </location>
</feature>
<accession>A0A9P6CUN5</accession>
<proteinExistence type="predicted"/>
<dbReference type="InterPro" id="IPR003615">
    <property type="entry name" value="HNH_nuc"/>
</dbReference>
<evidence type="ECO:0000313" key="3">
    <source>
        <dbReference type="Proteomes" id="UP000807469"/>
    </source>
</evidence>
<dbReference type="Proteomes" id="UP000807469">
    <property type="component" value="Unassembled WGS sequence"/>
</dbReference>